<dbReference type="AlphaFoldDB" id="A0AAP6WTG5"/>
<dbReference type="RefSeq" id="WP_003458177.1">
    <property type="nucleotide sequence ID" value="NZ_CATNWX010000009.1"/>
</dbReference>
<evidence type="ECO:0000313" key="2">
    <source>
        <dbReference type="Proteomes" id="UP000481454"/>
    </source>
</evidence>
<dbReference type="EMBL" id="JAALLZ010000010">
    <property type="protein sequence ID" value="NGU31429.1"/>
    <property type="molecule type" value="Genomic_DNA"/>
</dbReference>
<protein>
    <submittedName>
        <fullName evidence="1">Uncharacterized protein</fullName>
    </submittedName>
</protein>
<name>A0AAP6WTG5_CLOPF</name>
<comment type="caution">
    <text evidence="1">The sequence shown here is derived from an EMBL/GenBank/DDBJ whole genome shotgun (WGS) entry which is preliminary data.</text>
</comment>
<dbReference type="Proteomes" id="UP000481454">
    <property type="component" value="Unassembled WGS sequence"/>
</dbReference>
<reference evidence="1 2" key="1">
    <citation type="submission" date="2020-02" db="EMBL/GenBank/DDBJ databases">
        <title>Genomic Insights into the Phylogeny and Genetic Plasticity of the Human and Animal Enteric Pathogen Clostridium perfringens.</title>
        <authorList>
            <person name="Feng Y."/>
            <person name="Hu Y."/>
        </authorList>
    </citation>
    <scope>NUCLEOTIDE SEQUENCE [LARGE SCALE GENOMIC DNA]</scope>
    <source>
        <strain evidence="1 2">CP-40</strain>
    </source>
</reference>
<evidence type="ECO:0000313" key="1">
    <source>
        <dbReference type="EMBL" id="NGU31429.1"/>
    </source>
</evidence>
<organism evidence="1 2">
    <name type="scientific">Clostridium perfringens</name>
    <dbReference type="NCBI Taxonomy" id="1502"/>
    <lineage>
        <taxon>Bacteria</taxon>
        <taxon>Bacillati</taxon>
        <taxon>Bacillota</taxon>
        <taxon>Clostridia</taxon>
        <taxon>Eubacteriales</taxon>
        <taxon>Clostridiaceae</taxon>
        <taxon>Clostridium</taxon>
    </lineage>
</organism>
<accession>A0AAP6WTG5</accession>
<proteinExistence type="predicted"/>
<sequence>MGRVKGEFRIKTEERIKFLLENSFENLKDDDKLSKLLLKLALEEEELNLLKDWFLNKNTKLKEKDVSPIITRLKSIVWNERLKKEVLGEKFDRSKFKGKLTFQERILNMIFDEKEIIFL</sequence>
<gene>
    <name evidence="1" type="ORF">G6Z34_15225</name>
</gene>